<dbReference type="Gene3D" id="1.10.530.10">
    <property type="match status" value="1"/>
</dbReference>
<dbReference type="Pfam" id="PF00877">
    <property type="entry name" value="NLPC_P60"/>
    <property type="match status" value="1"/>
</dbReference>
<protein>
    <submittedName>
        <fullName evidence="6">NlpC/P60 family protein</fullName>
    </submittedName>
</protein>
<dbReference type="CDD" id="cd00254">
    <property type="entry name" value="LT-like"/>
    <property type="match status" value="1"/>
</dbReference>
<comment type="similarity">
    <text evidence="1">Belongs to the peptidase C40 family.</text>
</comment>
<dbReference type="InterPro" id="IPR000064">
    <property type="entry name" value="NLP_P60_dom"/>
</dbReference>
<dbReference type="PROSITE" id="PS51935">
    <property type="entry name" value="NLPC_P60"/>
    <property type="match status" value="1"/>
</dbReference>
<evidence type="ECO:0000256" key="4">
    <source>
        <dbReference type="ARBA" id="ARBA00022807"/>
    </source>
</evidence>
<name>A0ABV5E695_9ACTN</name>
<dbReference type="InterPro" id="IPR051202">
    <property type="entry name" value="Peptidase_C40"/>
</dbReference>
<dbReference type="InterPro" id="IPR038765">
    <property type="entry name" value="Papain-like_cys_pep_sf"/>
</dbReference>
<keyword evidence="3" id="KW-0378">Hydrolase</keyword>
<evidence type="ECO:0000256" key="2">
    <source>
        <dbReference type="ARBA" id="ARBA00022670"/>
    </source>
</evidence>
<reference evidence="6 7" key="1">
    <citation type="submission" date="2024-01" db="EMBL/GenBank/DDBJ databases">
        <title>Genome mining of biosynthetic gene clusters to explore secondary metabolites of Streptomyces sp.</title>
        <authorList>
            <person name="Baig A."/>
            <person name="Ajitkumar Shintre N."/>
            <person name="Kumar H."/>
            <person name="Anbarasu A."/>
            <person name="Ramaiah S."/>
        </authorList>
    </citation>
    <scope>NUCLEOTIDE SEQUENCE [LARGE SCALE GENOMIC DNA]</scope>
    <source>
        <strain evidence="6 7">A57</strain>
    </source>
</reference>
<evidence type="ECO:0000259" key="5">
    <source>
        <dbReference type="PROSITE" id="PS51935"/>
    </source>
</evidence>
<evidence type="ECO:0000256" key="1">
    <source>
        <dbReference type="ARBA" id="ARBA00007074"/>
    </source>
</evidence>
<dbReference type="PANTHER" id="PTHR47053:SF1">
    <property type="entry name" value="MUREIN DD-ENDOPEPTIDASE MEPH-RELATED"/>
    <property type="match status" value="1"/>
</dbReference>
<evidence type="ECO:0000256" key="3">
    <source>
        <dbReference type="ARBA" id="ARBA00022801"/>
    </source>
</evidence>
<dbReference type="SUPFAM" id="SSF53955">
    <property type="entry name" value="Lysozyme-like"/>
    <property type="match status" value="1"/>
</dbReference>
<dbReference type="RefSeq" id="WP_376731334.1">
    <property type="nucleotide sequence ID" value="NZ_JAYMRP010000004.1"/>
</dbReference>
<accession>A0ABV5E695</accession>
<proteinExistence type="inferred from homology"/>
<dbReference type="Pfam" id="PF01464">
    <property type="entry name" value="SLT"/>
    <property type="match status" value="1"/>
</dbReference>
<dbReference type="Gene3D" id="3.90.1720.10">
    <property type="entry name" value="endopeptidase domain like (from Nostoc punctiforme)"/>
    <property type="match status" value="1"/>
</dbReference>
<dbReference type="PANTHER" id="PTHR47053">
    <property type="entry name" value="MUREIN DD-ENDOPEPTIDASE MEPH-RELATED"/>
    <property type="match status" value="1"/>
</dbReference>
<gene>
    <name evidence="6" type="ORF">VSS16_06445</name>
</gene>
<sequence>MSGLTTGVRPATLATGCAALGLVGSLLGLSVLGAAGKERDPAPEGFATAFSPGRAPAEFVVWIERAAQLCPEVSAPLLAAQIEAESGWNPSAVSPADARGLSQFIPGTWATWGVDAAGRDGSAEPDGVADPFTPGDAIMTQARYDCWLADKVGSTVADGDPTRLMLAAYNAGPGAVETYGGVPPYPETQTYVTRIIASMADYTDGVPAGTGTAESGGAFGDRVVAAARKWLGTPYAWGGGGPEGPGRGFAQGANTVGFDCSSLVQYAVYQASGGEVLPPRVSQLQVGAGRAVSRDAIRPGDVIGFSLNGTFDHVGIYLGDGQFIHAPRTGDVVRIDRLDQPYYADKPQKVRRFG</sequence>
<keyword evidence="2" id="KW-0645">Protease</keyword>
<feature type="domain" description="NlpC/P60" evidence="5">
    <location>
        <begin position="217"/>
        <end position="354"/>
    </location>
</feature>
<dbReference type="SUPFAM" id="SSF54001">
    <property type="entry name" value="Cysteine proteinases"/>
    <property type="match status" value="1"/>
</dbReference>
<dbReference type="EMBL" id="JAYMRP010000004">
    <property type="protein sequence ID" value="MFB8772373.1"/>
    <property type="molecule type" value="Genomic_DNA"/>
</dbReference>
<organism evidence="6 7">
    <name type="scientific">Streptomyces broussonetiae</name>
    <dbReference type="NCBI Taxonomy" id="2686304"/>
    <lineage>
        <taxon>Bacteria</taxon>
        <taxon>Bacillati</taxon>
        <taxon>Actinomycetota</taxon>
        <taxon>Actinomycetes</taxon>
        <taxon>Kitasatosporales</taxon>
        <taxon>Streptomycetaceae</taxon>
        <taxon>Streptomyces</taxon>
    </lineage>
</organism>
<evidence type="ECO:0000313" key="6">
    <source>
        <dbReference type="EMBL" id="MFB8772373.1"/>
    </source>
</evidence>
<dbReference type="InterPro" id="IPR023346">
    <property type="entry name" value="Lysozyme-like_dom_sf"/>
</dbReference>
<comment type="caution">
    <text evidence="6">The sequence shown here is derived from an EMBL/GenBank/DDBJ whole genome shotgun (WGS) entry which is preliminary data.</text>
</comment>
<keyword evidence="4" id="KW-0788">Thiol protease</keyword>
<keyword evidence="7" id="KW-1185">Reference proteome</keyword>
<dbReference type="Proteomes" id="UP001585080">
    <property type="component" value="Unassembled WGS sequence"/>
</dbReference>
<evidence type="ECO:0000313" key="7">
    <source>
        <dbReference type="Proteomes" id="UP001585080"/>
    </source>
</evidence>
<dbReference type="InterPro" id="IPR008258">
    <property type="entry name" value="Transglycosylase_SLT_dom_1"/>
</dbReference>